<keyword evidence="2" id="KW-0547">Nucleotide-binding</keyword>
<dbReference type="InterPro" id="IPR003593">
    <property type="entry name" value="AAA+_ATPase"/>
</dbReference>
<evidence type="ECO:0000256" key="3">
    <source>
        <dbReference type="ARBA" id="ARBA00022840"/>
    </source>
</evidence>
<dbReference type="Gene3D" id="2.40.50.100">
    <property type="match status" value="1"/>
</dbReference>
<dbReference type="InterPro" id="IPR027417">
    <property type="entry name" value="P-loop_NTPase"/>
</dbReference>
<dbReference type="InterPro" id="IPR003439">
    <property type="entry name" value="ABC_transporter-like_ATP-bd"/>
</dbReference>
<dbReference type="InterPro" id="IPR017871">
    <property type="entry name" value="ABC_transporter-like_CS"/>
</dbReference>
<dbReference type="InterPro" id="IPR008995">
    <property type="entry name" value="Mo/tungstate-bd_C_term_dom"/>
</dbReference>
<comment type="caution">
    <text evidence="5">The sequence shown here is derived from an EMBL/GenBank/DDBJ whole genome shotgun (WGS) entry which is preliminary data.</text>
</comment>
<dbReference type="SUPFAM" id="SSF50331">
    <property type="entry name" value="MOP-like"/>
    <property type="match status" value="1"/>
</dbReference>
<dbReference type="SUPFAM" id="SSF52402">
    <property type="entry name" value="Adenine nucleotide alpha hydrolases-like"/>
    <property type="match status" value="1"/>
</dbReference>
<feature type="domain" description="ABC transporter" evidence="4">
    <location>
        <begin position="3"/>
        <end position="233"/>
    </location>
</feature>
<evidence type="ECO:0000313" key="5">
    <source>
        <dbReference type="EMBL" id="GAA5529383.1"/>
    </source>
</evidence>
<evidence type="ECO:0000259" key="4">
    <source>
        <dbReference type="PROSITE" id="PS50893"/>
    </source>
</evidence>
<keyword evidence="6" id="KW-1185">Reference proteome</keyword>
<accession>A0ABP9X1S4</accession>
<dbReference type="SUPFAM" id="SSF52540">
    <property type="entry name" value="P-loop containing nucleoside triphosphate hydrolases"/>
    <property type="match status" value="1"/>
</dbReference>
<sequence>MSIVLDQLTKRYEHHAVVNRVALQIHDGEFFVLLGPSGSGKSTILRMIAGLAPVDTGRIVLHGRDVTDLNPQARDVGFVFQNYALFEHMTVDENVEFALRIRKVERKQRTERRDQLLDLVGLAGLGKRLPRQLSGGQQQRVALARALAHNPAVLLLDEPFGALDAKIRTDLRRNLRSIQRELGITTIFVTHDQEEAFELADRLGVMNMGRLLEVGTPNELYQRPQTEFVATFLGSANVLLGQCNDIGVQVGSMTFPLQTSSTAEHHPAVQVVIRPEDVVLARTEAALRCPALGQATVETQTFVGAFERIRLRLPALPDVHSIAPVRPFGEHAILIDALRNPDKAHNLPIQSGDQLWIGVRRLHALSQRGLNVLMLADSQPVAETALNIGGNLARLAHARATVVARDGSEASLRARIQAVREQLGAGLPHLQTRLSTASLIETVRKETEHEPCDIVVLGTEARNAERDATQLLSVAQQHVLLVPPSAKPCNKALICVSDGEPSKEDVAFAGRLLGSVGASATLVSVATHSNDIERLERFLQTSAASLRRHEVVTETKMLVGNVAQTINAEIKCGGYDLVIVGAPLGAYSSNYDLGSVVGPLLSQISVPVLIIRSSYLQPMPERLALNVLETVA</sequence>
<dbReference type="Proteomes" id="UP001428290">
    <property type="component" value="Unassembled WGS sequence"/>
</dbReference>
<dbReference type="InterPro" id="IPR050093">
    <property type="entry name" value="ABC_SmlMolc_Importer"/>
</dbReference>
<evidence type="ECO:0000256" key="2">
    <source>
        <dbReference type="ARBA" id="ARBA00022741"/>
    </source>
</evidence>
<dbReference type="PANTHER" id="PTHR42781:SF4">
    <property type="entry name" value="SPERMIDINE_PUTRESCINE IMPORT ATP-BINDING PROTEIN POTA"/>
    <property type="match status" value="1"/>
</dbReference>
<name>A0ABP9X1S4_9CHLR</name>
<dbReference type="InterPro" id="IPR006016">
    <property type="entry name" value="UspA"/>
</dbReference>
<dbReference type="Gene3D" id="3.40.50.300">
    <property type="entry name" value="P-loop containing nucleotide triphosphate hydrolases"/>
    <property type="match status" value="1"/>
</dbReference>
<dbReference type="CDD" id="cd00293">
    <property type="entry name" value="USP-like"/>
    <property type="match status" value="1"/>
</dbReference>
<organism evidence="5 6">
    <name type="scientific">Herpetosiphon gulosus</name>
    <dbReference type="NCBI Taxonomy" id="1973496"/>
    <lineage>
        <taxon>Bacteria</taxon>
        <taxon>Bacillati</taxon>
        <taxon>Chloroflexota</taxon>
        <taxon>Chloroflexia</taxon>
        <taxon>Herpetosiphonales</taxon>
        <taxon>Herpetosiphonaceae</taxon>
        <taxon>Herpetosiphon</taxon>
    </lineage>
</organism>
<dbReference type="PROSITE" id="PS50893">
    <property type="entry name" value="ABC_TRANSPORTER_2"/>
    <property type="match status" value="1"/>
</dbReference>
<dbReference type="EMBL" id="BAABRU010000011">
    <property type="protein sequence ID" value="GAA5529383.1"/>
    <property type="molecule type" value="Genomic_DNA"/>
</dbReference>
<dbReference type="Pfam" id="PF00582">
    <property type="entry name" value="Usp"/>
    <property type="match status" value="1"/>
</dbReference>
<evidence type="ECO:0000256" key="1">
    <source>
        <dbReference type="ARBA" id="ARBA00022448"/>
    </source>
</evidence>
<dbReference type="PROSITE" id="PS00211">
    <property type="entry name" value="ABC_TRANSPORTER_1"/>
    <property type="match status" value="1"/>
</dbReference>
<protein>
    <submittedName>
        <fullName evidence="5">Vitamin B12 import ATP-binding protein BtuD</fullName>
    </submittedName>
</protein>
<keyword evidence="1" id="KW-0813">Transport</keyword>
<dbReference type="RefSeq" id="WP_345722997.1">
    <property type="nucleotide sequence ID" value="NZ_BAABRU010000011.1"/>
</dbReference>
<keyword evidence="3 5" id="KW-0067">ATP-binding</keyword>
<dbReference type="Pfam" id="PF00005">
    <property type="entry name" value="ABC_tran"/>
    <property type="match status" value="1"/>
</dbReference>
<proteinExistence type="predicted"/>
<evidence type="ECO:0000313" key="6">
    <source>
        <dbReference type="Proteomes" id="UP001428290"/>
    </source>
</evidence>
<dbReference type="GO" id="GO:0005524">
    <property type="term" value="F:ATP binding"/>
    <property type="evidence" value="ECO:0007669"/>
    <property type="project" value="UniProtKB-KW"/>
</dbReference>
<dbReference type="PANTHER" id="PTHR42781">
    <property type="entry name" value="SPERMIDINE/PUTRESCINE IMPORT ATP-BINDING PROTEIN POTA"/>
    <property type="match status" value="1"/>
</dbReference>
<reference evidence="5 6" key="1">
    <citation type="submission" date="2024-02" db="EMBL/GenBank/DDBJ databases">
        <title>Herpetosiphon gulosus NBRC 112829.</title>
        <authorList>
            <person name="Ichikawa N."/>
            <person name="Katano-Makiyama Y."/>
            <person name="Hidaka K."/>
        </authorList>
    </citation>
    <scope>NUCLEOTIDE SEQUENCE [LARGE SCALE GENOMIC DNA]</scope>
    <source>
        <strain evidence="5 6">NBRC 112829</strain>
    </source>
</reference>
<dbReference type="Gene3D" id="3.40.50.12370">
    <property type="match status" value="1"/>
</dbReference>
<dbReference type="SMART" id="SM00382">
    <property type="entry name" value="AAA"/>
    <property type="match status" value="1"/>
</dbReference>
<gene>
    <name evidence="5" type="primary">btuD_8</name>
    <name evidence="5" type="ORF">Hgul01_03192</name>
</gene>